<name>A0AAD3MPP3_LATJO</name>
<dbReference type="Pfam" id="PF15013">
    <property type="entry name" value="CCSMST1"/>
    <property type="match status" value="1"/>
</dbReference>
<keyword evidence="2" id="KW-0813">Transport</keyword>
<comment type="subcellular location">
    <subcellularLocation>
        <location evidence="1">Mitochondrion inner membrane</location>
        <topology evidence="1">Single-pass membrane protein</topology>
    </subcellularLocation>
</comment>
<evidence type="ECO:0000256" key="4">
    <source>
        <dbReference type="ARBA" id="ARBA00022692"/>
    </source>
</evidence>
<dbReference type="Proteomes" id="UP001279410">
    <property type="component" value="Unassembled WGS sequence"/>
</dbReference>
<organism evidence="13 14">
    <name type="scientific">Lates japonicus</name>
    <name type="common">Japanese lates</name>
    <dbReference type="NCBI Taxonomy" id="270547"/>
    <lineage>
        <taxon>Eukaryota</taxon>
        <taxon>Metazoa</taxon>
        <taxon>Chordata</taxon>
        <taxon>Craniata</taxon>
        <taxon>Vertebrata</taxon>
        <taxon>Euteleostomi</taxon>
        <taxon>Actinopterygii</taxon>
        <taxon>Neopterygii</taxon>
        <taxon>Teleostei</taxon>
        <taxon>Neoteleostei</taxon>
        <taxon>Acanthomorphata</taxon>
        <taxon>Carangaria</taxon>
        <taxon>Carangaria incertae sedis</taxon>
        <taxon>Centropomidae</taxon>
        <taxon>Lates</taxon>
    </lineage>
</organism>
<keyword evidence="4" id="KW-0812">Transmembrane</keyword>
<evidence type="ECO:0000256" key="11">
    <source>
        <dbReference type="ARBA" id="ARBA00034713"/>
    </source>
</evidence>
<evidence type="ECO:0000256" key="3">
    <source>
        <dbReference type="ARBA" id="ARBA00022660"/>
    </source>
</evidence>
<sequence length="142" mass="16079">MSTAAGRVFTGLTRLSFSRRILIHSSTVRGLNGARSLALSCQRPARSKRPAGDEEVVNNEPIKFSTSKASHRTWKVDRSMGSQFERPWWKVFPISLLGISFLLWCALRQESDIDAQLEKQLHEHLPGLLSDEEEEQDQNKSS</sequence>
<keyword evidence="7" id="KW-0249">Electron transport</keyword>
<keyword evidence="14" id="KW-1185">Reference proteome</keyword>
<keyword evidence="5" id="KW-0732">Signal</keyword>
<keyword evidence="10" id="KW-0472">Membrane</keyword>
<proteinExistence type="inferred from homology"/>
<dbReference type="GO" id="GO:0005743">
    <property type="term" value="C:mitochondrial inner membrane"/>
    <property type="evidence" value="ECO:0007669"/>
    <property type="project" value="UniProtKB-SubCell"/>
</dbReference>
<evidence type="ECO:0000256" key="1">
    <source>
        <dbReference type="ARBA" id="ARBA00004434"/>
    </source>
</evidence>
<dbReference type="EMBL" id="BRZM01000030">
    <property type="protein sequence ID" value="GLD57504.1"/>
    <property type="molecule type" value="Genomic_DNA"/>
</dbReference>
<evidence type="ECO:0000256" key="7">
    <source>
        <dbReference type="ARBA" id="ARBA00022982"/>
    </source>
</evidence>
<dbReference type="InterPro" id="IPR029160">
    <property type="entry name" value="UQCC4"/>
</dbReference>
<evidence type="ECO:0000256" key="2">
    <source>
        <dbReference type="ARBA" id="ARBA00022448"/>
    </source>
</evidence>
<comment type="similarity">
    <text evidence="11">Belongs to the UQCC4 family.</text>
</comment>
<keyword evidence="8" id="KW-1133">Transmembrane helix</keyword>
<evidence type="ECO:0000256" key="5">
    <source>
        <dbReference type="ARBA" id="ARBA00022729"/>
    </source>
</evidence>
<dbReference type="PRINTS" id="PR02042">
    <property type="entry name" value="CCSMST1"/>
</dbReference>
<keyword evidence="9" id="KW-0496">Mitochondrion</keyword>
<evidence type="ECO:0000313" key="14">
    <source>
        <dbReference type="Proteomes" id="UP001279410"/>
    </source>
</evidence>
<accession>A0AAD3MPP3</accession>
<dbReference type="InterPro" id="IPR023248">
    <property type="entry name" value="UQCC4_vert"/>
</dbReference>
<evidence type="ECO:0000256" key="12">
    <source>
        <dbReference type="SAM" id="MobiDB-lite"/>
    </source>
</evidence>
<evidence type="ECO:0000313" key="13">
    <source>
        <dbReference type="EMBL" id="GLD57504.1"/>
    </source>
</evidence>
<keyword evidence="6" id="KW-0999">Mitochondrion inner membrane</keyword>
<dbReference type="PANTHER" id="PTHR35268:SF1">
    <property type="entry name" value="UBIQUINOL-CYTOCHROME-C REDUCTASE COMPLEX ASSEMBLY FACTOR 4"/>
    <property type="match status" value="1"/>
</dbReference>
<evidence type="ECO:0000256" key="8">
    <source>
        <dbReference type="ARBA" id="ARBA00022989"/>
    </source>
</evidence>
<keyword evidence="3" id="KW-0679">Respiratory chain</keyword>
<gene>
    <name evidence="13" type="ORF">AKAME5_000972000</name>
</gene>
<evidence type="ECO:0000256" key="9">
    <source>
        <dbReference type="ARBA" id="ARBA00023128"/>
    </source>
</evidence>
<evidence type="ECO:0000256" key="6">
    <source>
        <dbReference type="ARBA" id="ARBA00022792"/>
    </source>
</evidence>
<feature type="region of interest" description="Disordered" evidence="12">
    <location>
        <begin position="43"/>
        <end position="62"/>
    </location>
</feature>
<dbReference type="PANTHER" id="PTHR35268">
    <property type="entry name" value="PROTEIN CCSMST1"/>
    <property type="match status" value="1"/>
</dbReference>
<reference evidence="13" key="1">
    <citation type="submission" date="2022-08" db="EMBL/GenBank/DDBJ databases">
        <title>Genome sequencing of akame (Lates japonicus).</title>
        <authorList>
            <person name="Hashiguchi Y."/>
            <person name="Takahashi H."/>
        </authorList>
    </citation>
    <scope>NUCLEOTIDE SEQUENCE</scope>
    <source>
        <strain evidence="13">Kochi</strain>
    </source>
</reference>
<dbReference type="AlphaFoldDB" id="A0AAD3MPP3"/>
<comment type="caution">
    <text evidence="13">The sequence shown here is derived from an EMBL/GenBank/DDBJ whole genome shotgun (WGS) entry which is preliminary data.</text>
</comment>
<protein>
    <submittedName>
        <fullName evidence="13">Protein CCSMST1</fullName>
    </submittedName>
</protein>
<evidence type="ECO:0000256" key="10">
    <source>
        <dbReference type="ARBA" id="ARBA00023136"/>
    </source>
</evidence>